<reference evidence="3" key="1">
    <citation type="journal article" date="2015" name="Nat. Genet.">
        <title>The genome and transcriptome of the zoonotic hookworm Ancylostoma ceylanicum identify infection-specific gene families.</title>
        <authorList>
            <person name="Schwarz E.M."/>
            <person name="Hu Y."/>
            <person name="Antoshechkin I."/>
            <person name="Miller M.M."/>
            <person name="Sternberg P.W."/>
            <person name="Aroian R.V."/>
        </authorList>
    </citation>
    <scope>NUCLEOTIDE SEQUENCE</scope>
    <source>
        <strain evidence="3">HY135</strain>
    </source>
</reference>
<evidence type="ECO:0000313" key="2">
    <source>
        <dbReference type="EMBL" id="EYC32495.1"/>
    </source>
</evidence>
<keyword evidence="1" id="KW-1133">Transmembrane helix</keyword>
<name>A0A016VYM6_9BILA</name>
<keyword evidence="1" id="KW-0472">Membrane</keyword>
<protein>
    <submittedName>
        <fullName evidence="2">Uncharacterized protein</fullName>
    </submittedName>
</protein>
<organism evidence="2 3">
    <name type="scientific">Ancylostoma ceylanicum</name>
    <dbReference type="NCBI Taxonomy" id="53326"/>
    <lineage>
        <taxon>Eukaryota</taxon>
        <taxon>Metazoa</taxon>
        <taxon>Ecdysozoa</taxon>
        <taxon>Nematoda</taxon>
        <taxon>Chromadorea</taxon>
        <taxon>Rhabditida</taxon>
        <taxon>Rhabditina</taxon>
        <taxon>Rhabditomorpha</taxon>
        <taxon>Strongyloidea</taxon>
        <taxon>Ancylostomatidae</taxon>
        <taxon>Ancylostomatinae</taxon>
        <taxon>Ancylostoma</taxon>
    </lineage>
</organism>
<dbReference type="OrthoDB" id="428159at2759"/>
<proteinExistence type="predicted"/>
<comment type="caution">
    <text evidence="2">The sequence shown here is derived from an EMBL/GenBank/DDBJ whole genome shotgun (WGS) entry which is preliminary data.</text>
</comment>
<keyword evidence="1" id="KW-0812">Transmembrane</keyword>
<feature type="transmembrane region" description="Helical" evidence="1">
    <location>
        <begin position="46"/>
        <end position="68"/>
    </location>
</feature>
<keyword evidence="3" id="KW-1185">Reference proteome</keyword>
<sequence>MAREFFPTGKMQCPLPGMLGCTMSIGVWGHECCGKGKAECCGYISVAGYIAIGVVAALIILLIIGFICKKA</sequence>
<dbReference type="Proteomes" id="UP000024635">
    <property type="component" value="Unassembled WGS sequence"/>
</dbReference>
<dbReference type="AlphaFoldDB" id="A0A016VYM6"/>
<dbReference type="PROSITE" id="PS51257">
    <property type="entry name" value="PROKAR_LIPOPROTEIN"/>
    <property type="match status" value="1"/>
</dbReference>
<dbReference type="EMBL" id="JARK01001339">
    <property type="protein sequence ID" value="EYC32495.1"/>
    <property type="molecule type" value="Genomic_DNA"/>
</dbReference>
<accession>A0A016VYM6</accession>
<evidence type="ECO:0000256" key="1">
    <source>
        <dbReference type="SAM" id="Phobius"/>
    </source>
</evidence>
<gene>
    <name evidence="2" type="primary">Acey_s0003.g1612</name>
    <name evidence="2" type="ORF">Y032_0003g1612</name>
</gene>
<evidence type="ECO:0000313" key="3">
    <source>
        <dbReference type="Proteomes" id="UP000024635"/>
    </source>
</evidence>